<protein>
    <recommendedName>
        <fullName evidence="5">Lipoprotein</fullName>
    </recommendedName>
</protein>
<feature type="signal peptide" evidence="2">
    <location>
        <begin position="1"/>
        <end position="21"/>
    </location>
</feature>
<proteinExistence type="predicted"/>
<evidence type="ECO:0008006" key="5">
    <source>
        <dbReference type="Google" id="ProtNLM"/>
    </source>
</evidence>
<evidence type="ECO:0000256" key="2">
    <source>
        <dbReference type="SAM" id="SignalP"/>
    </source>
</evidence>
<dbReference type="EMBL" id="JAUSTU010000007">
    <property type="protein sequence ID" value="MDQ0155498.1"/>
    <property type="molecule type" value="Genomic_DNA"/>
</dbReference>
<evidence type="ECO:0000313" key="4">
    <source>
        <dbReference type="Proteomes" id="UP001231362"/>
    </source>
</evidence>
<feature type="coiled-coil region" evidence="1">
    <location>
        <begin position="101"/>
        <end position="153"/>
    </location>
</feature>
<sequence>MKKLIIFPVLLFTLFLSGCFADPVQEELLVYLNEELPAITNLEEDAIAAYESATGANYTSDLDLYDVLSLDVIPTYQQFTDKLEAIRLKTDEVRGVHEIYIEGANLQYNAFNKIISALEEQDRGMIEEANTMLDEARKLLRDFDHGIEKLAEEHNIELSENFDPGTTD</sequence>
<gene>
    <name evidence="3" type="ORF">J2S07_001803</name>
</gene>
<keyword evidence="4" id="KW-1185">Reference proteome</keyword>
<name>A0ABT9V3I0_9BACL</name>
<reference evidence="3 4" key="1">
    <citation type="submission" date="2023-07" db="EMBL/GenBank/DDBJ databases">
        <title>Genomic Encyclopedia of Type Strains, Phase IV (KMG-IV): sequencing the most valuable type-strain genomes for metagenomic binning, comparative biology and taxonomic classification.</title>
        <authorList>
            <person name="Goeker M."/>
        </authorList>
    </citation>
    <scope>NUCLEOTIDE SEQUENCE [LARGE SCALE GENOMIC DNA]</scope>
    <source>
        <strain evidence="3 4">DSM 23948</strain>
    </source>
</reference>
<dbReference type="RefSeq" id="WP_307150065.1">
    <property type="nucleotide sequence ID" value="NZ_JAUSTU010000007.1"/>
</dbReference>
<feature type="chain" id="PRO_5045881299" description="Lipoprotein" evidence="2">
    <location>
        <begin position="22"/>
        <end position="168"/>
    </location>
</feature>
<comment type="caution">
    <text evidence="3">The sequence shown here is derived from an EMBL/GenBank/DDBJ whole genome shotgun (WGS) entry which is preliminary data.</text>
</comment>
<keyword evidence="2" id="KW-0732">Signal</keyword>
<dbReference type="Proteomes" id="UP001231362">
    <property type="component" value="Unassembled WGS sequence"/>
</dbReference>
<evidence type="ECO:0000313" key="3">
    <source>
        <dbReference type="EMBL" id="MDQ0155498.1"/>
    </source>
</evidence>
<keyword evidence="1" id="KW-0175">Coiled coil</keyword>
<dbReference type="PROSITE" id="PS51257">
    <property type="entry name" value="PROKAR_LIPOPROTEIN"/>
    <property type="match status" value="1"/>
</dbReference>
<accession>A0ABT9V3I0</accession>
<organism evidence="3 4">
    <name type="scientific">Anoxybacillus andreesenii</name>
    <dbReference type="NCBI Taxonomy" id="1325932"/>
    <lineage>
        <taxon>Bacteria</taxon>
        <taxon>Bacillati</taxon>
        <taxon>Bacillota</taxon>
        <taxon>Bacilli</taxon>
        <taxon>Bacillales</taxon>
        <taxon>Anoxybacillaceae</taxon>
        <taxon>Anoxybacillus</taxon>
    </lineage>
</organism>
<evidence type="ECO:0000256" key="1">
    <source>
        <dbReference type="SAM" id="Coils"/>
    </source>
</evidence>